<dbReference type="EMBL" id="CP086718">
    <property type="protein sequence ID" value="WOO83617.1"/>
    <property type="molecule type" value="Genomic_DNA"/>
</dbReference>
<evidence type="ECO:0000313" key="3">
    <source>
        <dbReference type="EMBL" id="WOO83617.1"/>
    </source>
</evidence>
<organism evidence="3 4">
    <name type="scientific">Vanrija pseudolonga</name>
    <dbReference type="NCBI Taxonomy" id="143232"/>
    <lineage>
        <taxon>Eukaryota</taxon>
        <taxon>Fungi</taxon>
        <taxon>Dikarya</taxon>
        <taxon>Basidiomycota</taxon>
        <taxon>Agaricomycotina</taxon>
        <taxon>Tremellomycetes</taxon>
        <taxon>Trichosporonales</taxon>
        <taxon>Trichosporonaceae</taxon>
        <taxon>Vanrija</taxon>
    </lineage>
</organism>
<feature type="transmembrane region" description="Helical" evidence="2">
    <location>
        <begin position="20"/>
        <end position="46"/>
    </location>
</feature>
<accession>A0AAF0YBV7</accession>
<sequence>MGFLDDATNFVIDTVQFVLAVLWVLVLVCAVLTAAWAIIKAFLWVIGADASASPQQAQADSRSSVDVLRDMEQRLVRHWEKLTVRLVALDEGIVGGAGGKADGTGDGSAEQGRKAPATDNADADQRPRPFDTTTPDPDPAPTPTPTREAITTALKDIEDQLYAVRRMRAPLGNAPARG</sequence>
<name>A0AAF0YBV7_9TREE</name>
<dbReference type="Proteomes" id="UP000827549">
    <property type="component" value="Chromosome 5"/>
</dbReference>
<dbReference type="RefSeq" id="XP_062629643.1">
    <property type="nucleotide sequence ID" value="XM_062773659.1"/>
</dbReference>
<gene>
    <name evidence="3" type="ORF">LOC62_05G007137</name>
</gene>
<feature type="compositionally biased region" description="Gly residues" evidence="1">
    <location>
        <begin position="97"/>
        <end position="106"/>
    </location>
</feature>
<feature type="region of interest" description="Disordered" evidence="1">
    <location>
        <begin position="97"/>
        <end position="149"/>
    </location>
</feature>
<keyword evidence="2" id="KW-0812">Transmembrane</keyword>
<evidence type="ECO:0000256" key="2">
    <source>
        <dbReference type="SAM" id="Phobius"/>
    </source>
</evidence>
<reference evidence="3" key="1">
    <citation type="submission" date="2023-10" db="EMBL/GenBank/DDBJ databases">
        <authorList>
            <person name="Noh H."/>
        </authorList>
    </citation>
    <scope>NUCLEOTIDE SEQUENCE</scope>
    <source>
        <strain evidence="3">DUCC4014</strain>
    </source>
</reference>
<keyword evidence="2" id="KW-1133">Transmembrane helix</keyword>
<evidence type="ECO:0000256" key="1">
    <source>
        <dbReference type="SAM" id="MobiDB-lite"/>
    </source>
</evidence>
<keyword evidence="4" id="KW-1185">Reference proteome</keyword>
<dbReference type="GeneID" id="87810311"/>
<protein>
    <submittedName>
        <fullName evidence="3">Uncharacterized protein</fullName>
    </submittedName>
</protein>
<evidence type="ECO:0000313" key="4">
    <source>
        <dbReference type="Proteomes" id="UP000827549"/>
    </source>
</evidence>
<proteinExistence type="predicted"/>
<keyword evidence="2" id="KW-0472">Membrane</keyword>
<dbReference type="AlphaFoldDB" id="A0AAF0YBV7"/>